<name>A0A382PI61_9ZZZZ</name>
<gene>
    <name evidence="1" type="ORF">METZ01_LOCUS325232</name>
</gene>
<reference evidence="1" key="1">
    <citation type="submission" date="2018-05" db="EMBL/GenBank/DDBJ databases">
        <authorList>
            <person name="Lanie J.A."/>
            <person name="Ng W.-L."/>
            <person name="Kazmierczak K.M."/>
            <person name="Andrzejewski T.M."/>
            <person name="Davidsen T.M."/>
            <person name="Wayne K.J."/>
            <person name="Tettelin H."/>
            <person name="Glass J.I."/>
            <person name="Rusch D."/>
            <person name="Podicherti R."/>
            <person name="Tsui H.-C.T."/>
            <person name="Winkler M.E."/>
        </authorList>
    </citation>
    <scope>NUCLEOTIDE SEQUENCE</scope>
</reference>
<dbReference type="AlphaFoldDB" id="A0A382PI61"/>
<organism evidence="1">
    <name type="scientific">marine metagenome</name>
    <dbReference type="NCBI Taxonomy" id="408172"/>
    <lineage>
        <taxon>unclassified sequences</taxon>
        <taxon>metagenomes</taxon>
        <taxon>ecological metagenomes</taxon>
    </lineage>
</organism>
<dbReference type="EMBL" id="UINC01107191">
    <property type="protein sequence ID" value="SVC72378.1"/>
    <property type="molecule type" value="Genomic_DNA"/>
</dbReference>
<protein>
    <recommendedName>
        <fullName evidence="2">DUF481 domain-containing protein</fullName>
    </recommendedName>
</protein>
<sequence>MLKRYFLILILLLVCKFVGAETLRLNSGETLKGRIRAMDEQTLYLDSNLTSQQLRVDRADIRLIEFESSERSMTRRLGIGLFYRPQGNTEELLLKNWISPTDAIELLIAYKEGDRDLFNFEVRFNRVFLREGQYDLYYGAGAGLTSVSSTRGTRLRIFSGSELFPVTNPNIGLGIEIG</sequence>
<proteinExistence type="predicted"/>
<feature type="non-terminal residue" evidence="1">
    <location>
        <position position="178"/>
    </location>
</feature>
<accession>A0A382PI61</accession>
<evidence type="ECO:0000313" key="1">
    <source>
        <dbReference type="EMBL" id="SVC72378.1"/>
    </source>
</evidence>
<evidence type="ECO:0008006" key="2">
    <source>
        <dbReference type="Google" id="ProtNLM"/>
    </source>
</evidence>